<dbReference type="PROSITE" id="PS50110">
    <property type="entry name" value="RESPONSE_REGULATORY"/>
    <property type="match status" value="1"/>
</dbReference>
<feature type="domain" description="HTH LytTR-type" evidence="4">
    <location>
        <begin position="156"/>
        <end position="260"/>
    </location>
</feature>
<dbReference type="InterPro" id="IPR011006">
    <property type="entry name" value="CheY-like_superfamily"/>
</dbReference>
<dbReference type="RefSeq" id="WP_370564622.1">
    <property type="nucleotide sequence ID" value="NZ_JBFWIB010000009.1"/>
</dbReference>
<comment type="caution">
    <text evidence="5">The sequence shown here is derived from an EMBL/GenBank/DDBJ whole genome shotgun (WGS) entry which is preliminary data.</text>
</comment>
<dbReference type="Pfam" id="PF00072">
    <property type="entry name" value="Response_reg"/>
    <property type="match status" value="1"/>
</dbReference>
<evidence type="ECO:0000313" key="6">
    <source>
        <dbReference type="Proteomes" id="UP001566331"/>
    </source>
</evidence>
<evidence type="ECO:0000256" key="1">
    <source>
        <dbReference type="ARBA" id="ARBA00023012"/>
    </source>
</evidence>
<evidence type="ECO:0000259" key="3">
    <source>
        <dbReference type="PROSITE" id="PS50110"/>
    </source>
</evidence>
<feature type="modified residue" description="4-aspartylphosphate" evidence="2">
    <location>
        <position position="54"/>
    </location>
</feature>
<dbReference type="InterPro" id="IPR046947">
    <property type="entry name" value="LytR-like"/>
</dbReference>
<feature type="domain" description="Response regulatory" evidence="3">
    <location>
        <begin position="3"/>
        <end position="117"/>
    </location>
</feature>
<organism evidence="5 6">
    <name type="scientific">Luteimonas salinilitoris</name>
    <dbReference type="NCBI Taxonomy" id="3237697"/>
    <lineage>
        <taxon>Bacteria</taxon>
        <taxon>Pseudomonadati</taxon>
        <taxon>Pseudomonadota</taxon>
        <taxon>Gammaproteobacteria</taxon>
        <taxon>Lysobacterales</taxon>
        <taxon>Lysobacteraceae</taxon>
        <taxon>Luteimonas</taxon>
    </lineage>
</organism>
<keyword evidence="1" id="KW-0902">Two-component regulatory system</keyword>
<protein>
    <submittedName>
        <fullName evidence="5">LytR/AlgR family response regulator transcription factor</fullName>
    </submittedName>
</protein>
<dbReference type="PANTHER" id="PTHR37299">
    <property type="entry name" value="TRANSCRIPTIONAL REGULATOR-RELATED"/>
    <property type="match status" value="1"/>
</dbReference>
<dbReference type="InterPro" id="IPR001789">
    <property type="entry name" value="Sig_transdc_resp-reg_receiver"/>
</dbReference>
<dbReference type="PANTHER" id="PTHR37299:SF1">
    <property type="entry name" value="STAGE 0 SPORULATION PROTEIN A HOMOLOG"/>
    <property type="match status" value="1"/>
</dbReference>
<dbReference type="PROSITE" id="PS50930">
    <property type="entry name" value="HTH_LYTTR"/>
    <property type="match status" value="1"/>
</dbReference>
<evidence type="ECO:0000313" key="5">
    <source>
        <dbReference type="EMBL" id="MEZ0475187.1"/>
    </source>
</evidence>
<evidence type="ECO:0000256" key="2">
    <source>
        <dbReference type="PROSITE-ProRule" id="PRU00169"/>
    </source>
</evidence>
<dbReference type="SMART" id="SM00448">
    <property type="entry name" value="REC"/>
    <property type="match status" value="1"/>
</dbReference>
<accession>A0ABV4HU29</accession>
<dbReference type="Gene3D" id="3.40.50.2300">
    <property type="match status" value="1"/>
</dbReference>
<sequence>MIRILLADDEPVALERLEVAVACIPDAELVASARNGRQALELLRELRPEIAVLDIQMPGKDGFAVIEAIRAEDFVPEIIFVTAFHEHAVRAFEFHAVDYLLKPVAFDRFREAIDRARARLRARTADARFAELQKLIASLQASATERSADTAHAREVWVRTQGGLVRVQLDTVDLIAAEGDYVSLHVGDRSYLLKDTMAALELRLDPALFLRVHRSTIVNLSRIDSLRRRGPRALSLVLAGGKAVAVGPNYVDATIEALHARRWR</sequence>
<gene>
    <name evidence="5" type="ORF">AB6713_11250</name>
</gene>
<dbReference type="EMBL" id="JBFWIC010000014">
    <property type="protein sequence ID" value="MEZ0475187.1"/>
    <property type="molecule type" value="Genomic_DNA"/>
</dbReference>
<dbReference type="InterPro" id="IPR007492">
    <property type="entry name" value="LytTR_DNA-bd_dom"/>
</dbReference>
<keyword evidence="6" id="KW-1185">Reference proteome</keyword>
<reference evidence="5 6" key="1">
    <citation type="submission" date="2024-07" db="EMBL/GenBank/DDBJ databases">
        <title>Luteimonas salilacus sp. nov., isolated from the shore soil of Salt Lake in Tibet of China.</title>
        <authorList>
            <person name="Zhang X."/>
            <person name="Li A."/>
        </authorList>
    </citation>
    <scope>NUCLEOTIDE SEQUENCE [LARGE SCALE GENOMIC DNA]</scope>
    <source>
        <strain evidence="5 6">B3-2-R+30</strain>
    </source>
</reference>
<dbReference type="Gene3D" id="2.40.50.1020">
    <property type="entry name" value="LytTr DNA-binding domain"/>
    <property type="match status" value="1"/>
</dbReference>
<evidence type="ECO:0000259" key="4">
    <source>
        <dbReference type="PROSITE" id="PS50930"/>
    </source>
</evidence>
<dbReference type="SUPFAM" id="SSF52172">
    <property type="entry name" value="CheY-like"/>
    <property type="match status" value="1"/>
</dbReference>
<dbReference type="SMART" id="SM00850">
    <property type="entry name" value="LytTR"/>
    <property type="match status" value="1"/>
</dbReference>
<proteinExistence type="predicted"/>
<name>A0ABV4HU29_9GAMM</name>
<dbReference type="Proteomes" id="UP001566331">
    <property type="component" value="Unassembled WGS sequence"/>
</dbReference>
<keyword evidence="2" id="KW-0597">Phosphoprotein</keyword>
<dbReference type="Pfam" id="PF04397">
    <property type="entry name" value="LytTR"/>
    <property type="match status" value="1"/>
</dbReference>